<dbReference type="InterPro" id="IPR000792">
    <property type="entry name" value="Tscrpt_reg_LuxR_C"/>
</dbReference>
<dbReference type="SMART" id="SM00421">
    <property type="entry name" value="HTH_LUXR"/>
    <property type="match status" value="1"/>
</dbReference>
<proteinExistence type="predicted"/>
<dbReference type="EMBL" id="MLJW01001313">
    <property type="protein sequence ID" value="OIQ78900.1"/>
    <property type="molecule type" value="Genomic_DNA"/>
</dbReference>
<dbReference type="InterPro" id="IPR035965">
    <property type="entry name" value="PAS-like_dom_sf"/>
</dbReference>
<dbReference type="Pfam" id="PF00989">
    <property type="entry name" value="PAS"/>
    <property type="match status" value="1"/>
</dbReference>
<comment type="caution">
    <text evidence="2">The sequence shown here is derived from an EMBL/GenBank/DDBJ whole genome shotgun (WGS) entry which is preliminary data.</text>
</comment>
<name>A0A1J5QFX7_9ZZZZ</name>
<gene>
    <name evidence="2" type="ORF">GALL_393900</name>
</gene>
<sequence length="386" mass="42123">MFFQGTNQTTDTVDSIYVAAFEGDLFQATLDLISSACGKATVLIVGQDGGKLAGNFILQKGSPVEVSRLFLAELSATDGWLRQQWEIELGRVYQESDLGTPEMLSGGPVGQALCAEKPALDCIMGIVVSRVGTRQIAIEVRFPKFRQTELRGRLKSLLQRTARHLAFAMRIASMRRQLTETDHLVSSLLDLAPYPVVLIDADHRICRMSARAEAMTGDGQVFGTGPDRVLHIANQEADVEFAQQLSRIRPGQKQRMALIKVPRDGGQRQEVVSAIRLDNPSMIGLGLTAGPSENIPRFAVVCENLSTPAELSYDTLWRVFGLSSKEADLAVALLSGDTIGDVAVRRKTSKETLRNQLSAVMRKTATTRQQDLVAVLTRLATVNSVA</sequence>
<dbReference type="InterPro" id="IPR016032">
    <property type="entry name" value="Sig_transdc_resp-reg_C-effctor"/>
</dbReference>
<dbReference type="InterPro" id="IPR036388">
    <property type="entry name" value="WH-like_DNA-bd_sf"/>
</dbReference>
<dbReference type="Gene3D" id="1.10.10.10">
    <property type="entry name" value="Winged helix-like DNA-binding domain superfamily/Winged helix DNA-binding domain"/>
    <property type="match status" value="1"/>
</dbReference>
<dbReference type="GO" id="GO:0003677">
    <property type="term" value="F:DNA binding"/>
    <property type="evidence" value="ECO:0007669"/>
    <property type="project" value="InterPro"/>
</dbReference>
<reference evidence="2" key="1">
    <citation type="submission" date="2016-10" db="EMBL/GenBank/DDBJ databases">
        <title>Sequence of Gallionella enrichment culture.</title>
        <authorList>
            <person name="Poehlein A."/>
            <person name="Muehling M."/>
            <person name="Daniel R."/>
        </authorList>
    </citation>
    <scope>NUCLEOTIDE SEQUENCE</scope>
</reference>
<evidence type="ECO:0000259" key="1">
    <source>
        <dbReference type="SMART" id="SM00421"/>
    </source>
</evidence>
<dbReference type="GO" id="GO:0006355">
    <property type="term" value="P:regulation of DNA-templated transcription"/>
    <property type="evidence" value="ECO:0007669"/>
    <property type="project" value="InterPro"/>
</dbReference>
<dbReference type="Gene3D" id="3.30.450.20">
    <property type="entry name" value="PAS domain"/>
    <property type="match status" value="1"/>
</dbReference>
<protein>
    <recommendedName>
        <fullName evidence="1">HTH luxR-type domain-containing protein</fullName>
    </recommendedName>
</protein>
<evidence type="ECO:0000313" key="2">
    <source>
        <dbReference type="EMBL" id="OIQ78900.1"/>
    </source>
</evidence>
<organism evidence="2">
    <name type="scientific">mine drainage metagenome</name>
    <dbReference type="NCBI Taxonomy" id="410659"/>
    <lineage>
        <taxon>unclassified sequences</taxon>
        <taxon>metagenomes</taxon>
        <taxon>ecological metagenomes</taxon>
    </lineage>
</organism>
<dbReference type="InterPro" id="IPR013767">
    <property type="entry name" value="PAS_fold"/>
</dbReference>
<dbReference type="SUPFAM" id="SSF55785">
    <property type="entry name" value="PYP-like sensor domain (PAS domain)"/>
    <property type="match status" value="1"/>
</dbReference>
<accession>A0A1J5QFX7</accession>
<feature type="domain" description="HTH luxR-type" evidence="1">
    <location>
        <begin position="319"/>
        <end position="376"/>
    </location>
</feature>
<dbReference type="SUPFAM" id="SSF46894">
    <property type="entry name" value="C-terminal effector domain of the bipartite response regulators"/>
    <property type="match status" value="1"/>
</dbReference>
<dbReference type="AlphaFoldDB" id="A0A1J5QFX7"/>